<reference evidence="2 3" key="1">
    <citation type="submission" date="2019-02" db="EMBL/GenBank/DDBJ databases">
        <title>Pedobacter sp. RP-1-13 sp. nov., isolated from Arctic soil.</title>
        <authorList>
            <person name="Dahal R.H."/>
        </authorList>
    </citation>
    <scope>NUCLEOTIDE SEQUENCE [LARGE SCALE GENOMIC DNA]</scope>
    <source>
        <strain evidence="2 3">RP-1-13</strain>
    </source>
</reference>
<feature type="signal peptide" evidence="1">
    <location>
        <begin position="1"/>
        <end position="19"/>
    </location>
</feature>
<dbReference type="AlphaFoldDB" id="A0A4R0MM82"/>
<accession>A0A4R0MM82</accession>
<gene>
    <name evidence="2" type="ORF">EZ428_22525</name>
</gene>
<organism evidence="2 3">
    <name type="scientific">Pedobacter frigiditerrae</name>
    <dbReference type="NCBI Taxonomy" id="2530452"/>
    <lineage>
        <taxon>Bacteria</taxon>
        <taxon>Pseudomonadati</taxon>
        <taxon>Bacteroidota</taxon>
        <taxon>Sphingobacteriia</taxon>
        <taxon>Sphingobacteriales</taxon>
        <taxon>Sphingobacteriaceae</taxon>
        <taxon>Pedobacter</taxon>
    </lineage>
</organism>
<keyword evidence="3" id="KW-1185">Reference proteome</keyword>
<evidence type="ECO:0000313" key="2">
    <source>
        <dbReference type="EMBL" id="TCC87084.1"/>
    </source>
</evidence>
<feature type="chain" id="PRO_5020588609" description="Sensor of ECF-type sigma factor" evidence="1">
    <location>
        <begin position="20"/>
        <end position="151"/>
    </location>
</feature>
<comment type="caution">
    <text evidence="2">The sequence shown here is derived from an EMBL/GenBank/DDBJ whole genome shotgun (WGS) entry which is preliminary data.</text>
</comment>
<protein>
    <recommendedName>
        <fullName evidence="4">Sensor of ECF-type sigma factor</fullName>
    </recommendedName>
</protein>
<dbReference type="Proteomes" id="UP000292884">
    <property type="component" value="Unassembled WGS sequence"/>
</dbReference>
<dbReference type="EMBL" id="SJSK01000008">
    <property type="protein sequence ID" value="TCC87084.1"/>
    <property type="molecule type" value="Genomic_DNA"/>
</dbReference>
<dbReference type="OrthoDB" id="675330at2"/>
<name>A0A4R0MM82_9SPHI</name>
<evidence type="ECO:0008006" key="4">
    <source>
        <dbReference type="Google" id="ProtNLM"/>
    </source>
</evidence>
<evidence type="ECO:0000313" key="3">
    <source>
        <dbReference type="Proteomes" id="UP000292884"/>
    </source>
</evidence>
<keyword evidence="1" id="KW-0732">Signal</keyword>
<evidence type="ECO:0000256" key="1">
    <source>
        <dbReference type="SAM" id="SignalP"/>
    </source>
</evidence>
<proteinExistence type="predicted"/>
<sequence>MKNLFIALLFIVLPGLAFAQGPRMDDEKWEAKKVAWLTTKLDLTPNEAKVFWPIYNDYNKEQSTLRKERFQKMISFRKIKEIDDLSDTEIQALITNDFDFKQRDLNIEKKYYNKFKSSLSIKIVGKFYRAQEAFKKEILNQYRGGGPGKNN</sequence>